<accession>A0A2A3EAY8</accession>
<sequence length="124" mass="14793">MVSIRWFLPQFWKDRNENTRQKLDHENEVMAYERRRWQRWVKRMRRRQKSCRSDCEPSEEGCSCCDSCRLPNIIRWAAPILRMVPHVASPGAARIGASKNPSLFELNALRAVYPVQYRSGMNFY</sequence>
<dbReference type="Proteomes" id="UP000242457">
    <property type="component" value="Unassembled WGS sequence"/>
</dbReference>
<dbReference type="AlphaFoldDB" id="A0A2A3EAY8"/>
<proteinExistence type="predicted"/>
<dbReference type="EMBL" id="KZ288300">
    <property type="protein sequence ID" value="PBC28885.1"/>
    <property type="molecule type" value="Genomic_DNA"/>
</dbReference>
<evidence type="ECO:0000313" key="1">
    <source>
        <dbReference type="EMBL" id="PBC28885.1"/>
    </source>
</evidence>
<organism evidence="1 2">
    <name type="scientific">Apis cerana cerana</name>
    <name type="common">Oriental honeybee</name>
    <dbReference type="NCBI Taxonomy" id="94128"/>
    <lineage>
        <taxon>Eukaryota</taxon>
        <taxon>Metazoa</taxon>
        <taxon>Ecdysozoa</taxon>
        <taxon>Arthropoda</taxon>
        <taxon>Hexapoda</taxon>
        <taxon>Insecta</taxon>
        <taxon>Pterygota</taxon>
        <taxon>Neoptera</taxon>
        <taxon>Endopterygota</taxon>
        <taxon>Hymenoptera</taxon>
        <taxon>Apocrita</taxon>
        <taxon>Aculeata</taxon>
        <taxon>Apoidea</taxon>
        <taxon>Anthophila</taxon>
        <taxon>Apidae</taxon>
        <taxon>Apis</taxon>
    </lineage>
</organism>
<name>A0A2A3EAY8_APICC</name>
<evidence type="ECO:0000313" key="2">
    <source>
        <dbReference type="Proteomes" id="UP000242457"/>
    </source>
</evidence>
<protein>
    <submittedName>
        <fullName evidence="1">Uncharacterized protein</fullName>
    </submittedName>
</protein>
<reference evidence="1 2" key="1">
    <citation type="submission" date="2014-07" db="EMBL/GenBank/DDBJ databases">
        <title>Genomic and transcriptomic analysis on Apis cerana provide comprehensive insights into honey bee biology.</title>
        <authorList>
            <person name="Diao Q."/>
            <person name="Sun L."/>
            <person name="Zheng H."/>
            <person name="Zheng H."/>
            <person name="Xu S."/>
            <person name="Wang S."/>
            <person name="Zeng Z."/>
            <person name="Hu F."/>
            <person name="Su S."/>
            <person name="Wu J."/>
        </authorList>
    </citation>
    <scope>NUCLEOTIDE SEQUENCE [LARGE SCALE GENOMIC DNA]</scope>
    <source>
        <tissue evidence="1">Pupae without intestine</tissue>
    </source>
</reference>
<gene>
    <name evidence="1" type="ORF">APICC_03545</name>
</gene>
<keyword evidence="2" id="KW-1185">Reference proteome</keyword>